<reference evidence="1" key="1">
    <citation type="submission" date="2021-03" db="EMBL/GenBank/DDBJ databases">
        <title>Comparative genomics and phylogenomic investigation of the class Geoglossomycetes provide insights into ecological specialization and systematics.</title>
        <authorList>
            <person name="Melie T."/>
            <person name="Pirro S."/>
            <person name="Miller A.N."/>
            <person name="Quandt A."/>
        </authorList>
    </citation>
    <scope>NUCLEOTIDE SEQUENCE</scope>
    <source>
        <strain evidence="1">GBOQ0MN5Z8</strain>
    </source>
</reference>
<gene>
    <name evidence="1" type="ORF">FGG08_002902</name>
</gene>
<accession>A0A9P8I8F7</accession>
<comment type="caution">
    <text evidence="1">The sequence shown here is derived from an EMBL/GenBank/DDBJ whole genome shotgun (WGS) entry which is preliminary data.</text>
</comment>
<protein>
    <submittedName>
        <fullName evidence="1">Uncharacterized protein</fullName>
    </submittedName>
</protein>
<evidence type="ECO:0000313" key="1">
    <source>
        <dbReference type="EMBL" id="KAH0542763.1"/>
    </source>
</evidence>
<proteinExistence type="predicted"/>
<evidence type="ECO:0000313" key="2">
    <source>
        <dbReference type="Proteomes" id="UP000698800"/>
    </source>
</evidence>
<organism evidence="1 2">
    <name type="scientific">Glutinoglossum americanum</name>
    <dbReference type="NCBI Taxonomy" id="1670608"/>
    <lineage>
        <taxon>Eukaryota</taxon>
        <taxon>Fungi</taxon>
        <taxon>Dikarya</taxon>
        <taxon>Ascomycota</taxon>
        <taxon>Pezizomycotina</taxon>
        <taxon>Geoglossomycetes</taxon>
        <taxon>Geoglossales</taxon>
        <taxon>Geoglossaceae</taxon>
        <taxon>Glutinoglossum</taxon>
    </lineage>
</organism>
<dbReference type="AlphaFoldDB" id="A0A9P8I8F7"/>
<dbReference type="EMBL" id="JAGHQL010000047">
    <property type="protein sequence ID" value="KAH0542763.1"/>
    <property type="molecule type" value="Genomic_DNA"/>
</dbReference>
<sequence>MIAEVQKHTSVTETTVTTTTTTITTTETTIIEVKERLAKLYSANTSTVSKAEIIYYESWDKAKCKHGYAHEETLSCLSELALFLGSQSTKACARTAIETLQGTIVEIVTKEKDTQKLFYSGETIARLYATLSLKETAFELLKEIRRQLAFTEVKPSKNFKFQLRHGYTIDRRSFVFVMAFEETLKGNSRPTLFTEIMSDLMTETTLYESWMRSQKYNSSFEVTLGIGARLSQFLKTHNCSDESSKITDELWELFLAEIGTGESTKRSGILWELFLVCVTEMSVEDHDLTVISAGANLVLSRYEAGAFEGSFELATWSYKYMKSHEGFTLQENLAVGFKLALCMAGRHSGTRHCQDQKLSQRMMELSKSMLKECLKASEQEGMSITSMKLEELSLIASLLGEQRDYENLERILNSLWQARQLSWGYKIIAQIGLRLADARAAHGRPQLATELLQDMSYNLQRVRTILDPLTLTCYNHLSSIYTFAKQPDKAMAVHGTVIKSALADENNSGHPGRTAKVVQGQLQLLKRSYQRSGKWEQHEHGEAGYYSLWNESKILFEDSPYWNKGDDIRKWPTKGVLTGHKDLGWWHAPSEWGFLQPEKRFSNGGVYGASVRNSTN</sequence>
<dbReference type="OrthoDB" id="2546325at2759"/>
<dbReference type="Proteomes" id="UP000698800">
    <property type="component" value="Unassembled WGS sequence"/>
</dbReference>
<keyword evidence="2" id="KW-1185">Reference proteome</keyword>
<name>A0A9P8I8F7_9PEZI</name>